<feature type="non-terminal residue" evidence="1">
    <location>
        <position position="1"/>
    </location>
</feature>
<evidence type="ECO:0000313" key="2">
    <source>
        <dbReference type="Proteomes" id="UP001488838"/>
    </source>
</evidence>
<dbReference type="SUPFAM" id="SSF50978">
    <property type="entry name" value="WD40 repeat-like"/>
    <property type="match status" value="1"/>
</dbReference>
<keyword evidence="2" id="KW-1185">Reference proteome</keyword>
<proteinExistence type="predicted"/>
<dbReference type="InterPro" id="IPR036322">
    <property type="entry name" value="WD40_repeat_dom_sf"/>
</dbReference>
<gene>
    <name evidence="1" type="ORF">U0070_011860</name>
</gene>
<evidence type="ECO:0000313" key="1">
    <source>
        <dbReference type="EMBL" id="KAK7832412.1"/>
    </source>
</evidence>
<dbReference type="PANTHER" id="PTHR22848">
    <property type="entry name" value="WD40 REPEAT PROTEIN"/>
    <property type="match status" value="1"/>
</dbReference>
<organism evidence="1 2">
    <name type="scientific">Myodes glareolus</name>
    <name type="common">Bank vole</name>
    <name type="synonym">Clethrionomys glareolus</name>
    <dbReference type="NCBI Taxonomy" id="447135"/>
    <lineage>
        <taxon>Eukaryota</taxon>
        <taxon>Metazoa</taxon>
        <taxon>Chordata</taxon>
        <taxon>Craniata</taxon>
        <taxon>Vertebrata</taxon>
        <taxon>Euteleostomi</taxon>
        <taxon>Mammalia</taxon>
        <taxon>Eutheria</taxon>
        <taxon>Euarchontoglires</taxon>
        <taxon>Glires</taxon>
        <taxon>Rodentia</taxon>
        <taxon>Myomorpha</taxon>
        <taxon>Muroidea</taxon>
        <taxon>Cricetidae</taxon>
        <taxon>Arvicolinae</taxon>
        <taxon>Myodes</taxon>
    </lineage>
</organism>
<dbReference type="InterPro" id="IPR015943">
    <property type="entry name" value="WD40/YVTN_repeat-like_dom_sf"/>
</dbReference>
<dbReference type="InterPro" id="IPR045184">
    <property type="entry name" value="SMU1"/>
</dbReference>
<dbReference type="Gene3D" id="2.130.10.10">
    <property type="entry name" value="YVTN repeat-like/Quinoprotein amine dehydrogenase"/>
    <property type="match status" value="1"/>
</dbReference>
<dbReference type="EMBL" id="JBBHLL010000010">
    <property type="protein sequence ID" value="KAK7832412.1"/>
    <property type="molecule type" value="Genomic_DNA"/>
</dbReference>
<comment type="caution">
    <text evidence="1">The sequence shown here is derived from an EMBL/GenBank/DDBJ whole genome shotgun (WGS) entry which is preliminary data.</text>
</comment>
<dbReference type="AlphaFoldDB" id="A0AAW0JZG1"/>
<reference evidence="1 2" key="1">
    <citation type="journal article" date="2023" name="bioRxiv">
        <title>Conserved and derived expression patterns and positive selection on dental genes reveal complex evolutionary context of ever-growing rodent molars.</title>
        <authorList>
            <person name="Calamari Z.T."/>
            <person name="Song A."/>
            <person name="Cohen E."/>
            <person name="Akter M."/>
            <person name="Roy R.D."/>
            <person name="Hallikas O."/>
            <person name="Christensen M.M."/>
            <person name="Li P."/>
            <person name="Marangoni P."/>
            <person name="Jernvall J."/>
            <person name="Klein O.D."/>
        </authorList>
    </citation>
    <scope>NUCLEOTIDE SEQUENCE [LARGE SCALE GENOMIC DNA]</scope>
    <source>
        <strain evidence="1">V071</strain>
    </source>
</reference>
<sequence>YLKNSFHQVLSTLEETTVFLNIVHRIGSFVVDINKGLANFGEVYPDESNQEKKRAINAQALTGEVSVVPPYSLMAMLGQVLKWNQGLVPPGVTIDTAVKDVKEEKFTTQPRRHIKFDQKYHVECAQLPPDGRYLITGSVDGCNEMTNFTPENIRKDLKYQSQDNFVMIDYSLLCMCFRRDTEILASRAQGGNIMDNATFIQGEHYVISVSSGGPVMVWNMKSTECSNTFKSLN</sequence>
<protein>
    <submittedName>
        <fullName evidence="1">Uncharacterized protein</fullName>
    </submittedName>
</protein>
<dbReference type="Proteomes" id="UP001488838">
    <property type="component" value="Unassembled WGS sequence"/>
</dbReference>
<dbReference type="GO" id="GO:0000398">
    <property type="term" value="P:mRNA splicing, via spliceosome"/>
    <property type="evidence" value="ECO:0007669"/>
    <property type="project" value="InterPro"/>
</dbReference>
<name>A0AAW0JZG1_MYOGA</name>
<accession>A0AAW0JZG1</accession>